<dbReference type="SUPFAM" id="SSF53067">
    <property type="entry name" value="Actin-like ATPase domain"/>
    <property type="match status" value="1"/>
</dbReference>
<protein>
    <submittedName>
        <fullName evidence="2">ROK family protein</fullName>
    </submittedName>
</protein>
<evidence type="ECO:0000313" key="2">
    <source>
        <dbReference type="EMBL" id="HHS62638.1"/>
    </source>
</evidence>
<dbReference type="Gene3D" id="3.30.420.40">
    <property type="match status" value="2"/>
</dbReference>
<comment type="caution">
    <text evidence="2">The sequence shown here is derived from an EMBL/GenBank/DDBJ whole genome shotgun (WGS) entry which is preliminary data.</text>
</comment>
<dbReference type="PANTHER" id="PTHR18964:SF149">
    <property type="entry name" value="BIFUNCTIONAL UDP-N-ACETYLGLUCOSAMINE 2-EPIMERASE_N-ACETYLMANNOSAMINE KINASE"/>
    <property type="match status" value="1"/>
</dbReference>
<comment type="similarity">
    <text evidence="1">Belongs to the ROK (NagC/XylR) family.</text>
</comment>
<sequence>MRYTLGIDIGGTNIKAGLVHKENVIKRINLKTKAEDGPDRCLAQIKSIIRSFNNISKIGIGIAGIIDSQKGIVRYSPNLKGWYNIKLAEPLKKEFKTTVRILNDVNAILLGEWIYGAGKGYKNIFLFTLGTGVGGAAVCEGKLLFGASGFAGEFGHTVINFKGPECVCGNYGCLERYVGSRHTVEIAKKKIAEKRSHLKNYKDLTPKIIANEAKKGDAVAKEVFEEIGYYIGIGVSNIINLFDPEVVIISGGISRAGKILFEPIRRIIRERVLGLEYRNLKIVPAKLGNDAGILGAAHFANYRFP</sequence>
<gene>
    <name evidence="2" type="ORF">ENV70_03340</name>
</gene>
<dbReference type="InterPro" id="IPR049874">
    <property type="entry name" value="ROK_cs"/>
</dbReference>
<dbReference type="PANTHER" id="PTHR18964">
    <property type="entry name" value="ROK (REPRESSOR, ORF, KINASE) FAMILY"/>
    <property type="match status" value="1"/>
</dbReference>
<dbReference type="PROSITE" id="PS01125">
    <property type="entry name" value="ROK"/>
    <property type="match status" value="1"/>
</dbReference>
<name>A0A7C6AFN7_UNCW3</name>
<accession>A0A7C6AFN7</accession>
<evidence type="ECO:0000256" key="1">
    <source>
        <dbReference type="ARBA" id="ARBA00006479"/>
    </source>
</evidence>
<proteinExistence type="inferred from homology"/>
<dbReference type="InterPro" id="IPR000600">
    <property type="entry name" value="ROK"/>
</dbReference>
<organism evidence="2">
    <name type="scientific">candidate division WOR-3 bacterium</name>
    <dbReference type="NCBI Taxonomy" id="2052148"/>
    <lineage>
        <taxon>Bacteria</taxon>
        <taxon>Bacteria division WOR-3</taxon>
    </lineage>
</organism>
<dbReference type="EMBL" id="DTHJ01000068">
    <property type="protein sequence ID" value="HHS62638.1"/>
    <property type="molecule type" value="Genomic_DNA"/>
</dbReference>
<dbReference type="Pfam" id="PF00480">
    <property type="entry name" value="ROK"/>
    <property type="match status" value="1"/>
</dbReference>
<dbReference type="InterPro" id="IPR043129">
    <property type="entry name" value="ATPase_NBD"/>
</dbReference>
<dbReference type="AlphaFoldDB" id="A0A7C6AFN7"/>
<reference evidence="2" key="1">
    <citation type="journal article" date="2020" name="mSystems">
        <title>Genome- and Community-Level Interaction Insights into Carbon Utilization and Element Cycling Functions of Hydrothermarchaeota in Hydrothermal Sediment.</title>
        <authorList>
            <person name="Zhou Z."/>
            <person name="Liu Y."/>
            <person name="Xu W."/>
            <person name="Pan J."/>
            <person name="Luo Z.H."/>
            <person name="Li M."/>
        </authorList>
    </citation>
    <scope>NUCLEOTIDE SEQUENCE [LARGE SCALE GENOMIC DNA]</scope>
    <source>
        <strain evidence="2">SpSt-783</strain>
    </source>
</reference>